<feature type="compositionally biased region" description="Low complexity" evidence="1">
    <location>
        <begin position="63"/>
        <end position="80"/>
    </location>
</feature>
<dbReference type="AlphaFoldDB" id="A0A4U5MBD5"/>
<reference evidence="2" key="1">
    <citation type="submission" date="2018-10" db="EMBL/GenBank/DDBJ databases">
        <title>Population genomic analysis revealed the cold adaptation of white poplar.</title>
        <authorList>
            <person name="Liu Y.-J."/>
        </authorList>
    </citation>
    <scope>NUCLEOTIDE SEQUENCE [LARGE SCALE GENOMIC DNA]</scope>
    <source>
        <strain evidence="2">PAL-ZL1</strain>
    </source>
</reference>
<organism evidence="2">
    <name type="scientific">Populus alba</name>
    <name type="common">White poplar</name>
    <dbReference type="NCBI Taxonomy" id="43335"/>
    <lineage>
        <taxon>Eukaryota</taxon>
        <taxon>Viridiplantae</taxon>
        <taxon>Streptophyta</taxon>
        <taxon>Embryophyta</taxon>
        <taxon>Tracheophyta</taxon>
        <taxon>Spermatophyta</taxon>
        <taxon>Magnoliopsida</taxon>
        <taxon>eudicotyledons</taxon>
        <taxon>Gunneridae</taxon>
        <taxon>Pentapetalae</taxon>
        <taxon>rosids</taxon>
        <taxon>fabids</taxon>
        <taxon>Malpighiales</taxon>
        <taxon>Salicaceae</taxon>
        <taxon>Saliceae</taxon>
        <taxon>Populus</taxon>
    </lineage>
</organism>
<dbReference type="EMBL" id="RCHU01001203">
    <property type="protein sequence ID" value="TKR66449.1"/>
    <property type="molecule type" value="Genomic_DNA"/>
</dbReference>
<proteinExistence type="predicted"/>
<sequence length="125" mass="13224">MTSSSLLTDSSTLTLVVEIKVGSCRVCDNWGSDVCVRGGSTISGGGIEQLSEESSSVKDSSEVTRVSSSGVSSSDALSKGSLRKKDKALAAETREVTFGDNKAMNKEKRMTVFDCPEECFPLSID</sequence>
<name>A0A4U5MBD5_POPAL</name>
<protein>
    <submittedName>
        <fullName evidence="2">Uncharacterized protein</fullName>
    </submittedName>
</protein>
<evidence type="ECO:0000313" key="2">
    <source>
        <dbReference type="EMBL" id="TKR66449.1"/>
    </source>
</evidence>
<evidence type="ECO:0000256" key="1">
    <source>
        <dbReference type="SAM" id="MobiDB-lite"/>
    </source>
</evidence>
<comment type="caution">
    <text evidence="2">The sequence shown here is derived from an EMBL/GenBank/DDBJ whole genome shotgun (WGS) entry which is preliminary data.</text>
</comment>
<accession>A0A4U5MBD5</accession>
<feature type="region of interest" description="Disordered" evidence="1">
    <location>
        <begin position="46"/>
        <end position="85"/>
    </location>
</feature>
<gene>
    <name evidence="2" type="ORF">D5086_0000311390</name>
</gene>